<dbReference type="AlphaFoldDB" id="A0AAE9FJQ1"/>
<evidence type="ECO:0000313" key="1">
    <source>
        <dbReference type="EMBL" id="UMM42880.1"/>
    </source>
</evidence>
<accession>A0AAE9FJQ1</accession>
<evidence type="ECO:0000313" key="2">
    <source>
        <dbReference type="Proteomes" id="UP000829354"/>
    </source>
</evidence>
<proteinExistence type="predicted"/>
<sequence length="79" mass="8871">MKKAQWATSGIDWNLTGSYLSESVGVSTTRDLASFTLSLSSSRLDNNPRISDVWKILGSSLRIELSRNNLSKAVYIWYN</sequence>
<dbReference type="EMBL" id="CP092625">
    <property type="protein sequence ID" value="UMM42880.1"/>
    <property type="molecule type" value="Genomic_DNA"/>
</dbReference>
<gene>
    <name evidence="1" type="ORF">L5515_018540</name>
</gene>
<name>A0AAE9FJQ1_CAEBR</name>
<dbReference type="Proteomes" id="UP000829354">
    <property type="component" value="Chromosome X"/>
</dbReference>
<keyword evidence="2" id="KW-1185">Reference proteome</keyword>
<organism evidence="1 2">
    <name type="scientific">Caenorhabditis briggsae</name>
    <dbReference type="NCBI Taxonomy" id="6238"/>
    <lineage>
        <taxon>Eukaryota</taxon>
        <taxon>Metazoa</taxon>
        <taxon>Ecdysozoa</taxon>
        <taxon>Nematoda</taxon>
        <taxon>Chromadorea</taxon>
        <taxon>Rhabditida</taxon>
        <taxon>Rhabditina</taxon>
        <taxon>Rhabditomorpha</taxon>
        <taxon>Rhabditoidea</taxon>
        <taxon>Rhabditidae</taxon>
        <taxon>Peloderinae</taxon>
        <taxon>Caenorhabditis</taxon>
    </lineage>
</organism>
<protein>
    <submittedName>
        <fullName evidence="1">Uncharacterized protein</fullName>
    </submittedName>
</protein>
<reference evidence="1 2" key="1">
    <citation type="submission" date="2022-04" db="EMBL/GenBank/DDBJ databases">
        <title>Chromosome-level reference genomes for two strains of Caenorhabditis briggsae: an improved platform for comparative genomics.</title>
        <authorList>
            <person name="Stevens L."/>
            <person name="Andersen E."/>
        </authorList>
    </citation>
    <scope>NUCLEOTIDE SEQUENCE [LARGE SCALE GENOMIC DNA]</scope>
    <source>
        <strain evidence="1">VX34</strain>
        <tissue evidence="1">Whole-organism</tissue>
    </source>
</reference>